<dbReference type="EMBL" id="LBBT01000256">
    <property type="protein sequence ID" value="KKY00600.1"/>
    <property type="molecule type" value="Genomic_DNA"/>
</dbReference>
<gene>
    <name evidence="4" type="ORF">VN21_13215</name>
</gene>
<dbReference type="OrthoDB" id="9801008at2"/>
<comment type="caution">
    <text evidence="4">The sequence shown here is derived from an EMBL/GenBank/DDBJ whole genome shotgun (WGS) entry which is preliminary data.</text>
</comment>
<dbReference type="Proteomes" id="UP000034407">
    <property type="component" value="Unassembled WGS sequence"/>
</dbReference>
<reference evidence="4 5" key="1">
    <citation type="submission" date="2015-04" db="EMBL/GenBank/DDBJ databases">
        <title>Microcin producing Clostridium sp. JC272T.</title>
        <authorList>
            <person name="Jyothsna T."/>
            <person name="Sasikala C."/>
            <person name="Ramana C."/>
        </authorList>
    </citation>
    <scope>NUCLEOTIDE SEQUENCE [LARGE SCALE GENOMIC DNA]</scope>
    <source>
        <strain evidence="4 5">JC272</strain>
    </source>
</reference>
<feature type="domain" description="HTH cro/C1-type" evidence="3">
    <location>
        <begin position="7"/>
        <end position="61"/>
    </location>
</feature>
<evidence type="ECO:0000313" key="5">
    <source>
        <dbReference type="Proteomes" id="UP000034407"/>
    </source>
</evidence>
<feature type="transmembrane region" description="Helical" evidence="2">
    <location>
        <begin position="114"/>
        <end position="134"/>
    </location>
</feature>
<protein>
    <recommendedName>
        <fullName evidence="3">HTH cro/C1-type domain-containing protein</fullName>
    </recommendedName>
</protein>
<dbReference type="AlphaFoldDB" id="A0A0M3DD75"/>
<proteinExistence type="predicted"/>
<keyword evidence="5" id="KW-1185">Reference proteome</keyword>
<evidence type="ECO:0000313" key="4">
    <source>
        <dbReference type="EMBL" id="KKY00600.1"/>
    </source>
</evidence>
<dbReference type="PROSITE" id="PS50943">
    <property type="entry name" value="HTH_CROC1"/>
    <property type="match status" value="1"/>
</dbReference>
<dbReference type="Pfam" id="PF01381">
    <property type="entry name" value="HTH_3"/>
    <property type="match status" value="1"/>
</dbReference>
<feature type="transmembrane region" description="Helical" evidence="2">
    <location>
        <begin position="84"/>
        <end position="102"/>
    </location>
</feature>
<keyword evidence="2" id="KW-1133">Transmembrane helix</keyword>
<dbReference type="PANTHER" id="PTHR46558:SF15">
    <property type="entry name" value="HELIX-TURN-HELIX DOMAIN PROTEIN"/>
    <property type="match status" value="1"/>
</dbReference>
<name>A0A0M3DD75_9FIRM</name>
<organism evidence="4 5">
    <name type="scientific">Paraclostridium benzoelyticum</name>
    <dbReference type="NCBI Taxonomy" id="1629550"/>
    <lineage>
        <taxon>Bacteria</taxon>
        <taxon>Bacillati</taxon>
        <taxon>Bacillota</taxon>
        <taxon>Clostridia</taxon>
        <taxon>Peptostreptococcales</taxon>
        <taxon>Peptostreptococcaceae</taxon>
        <taxon>Paraclostridium</taxon>
    </lineage>
</organism>
<keyword evidence="1" id="KW-0238">DNA-binding</keyword>
<feature type="transmembrane region" description="Helical" evidence="2">
    <location>
        <begin position="155"/>
        <end position="175"/>
    </location>
</feature>
<dbReference type="CDD" id="cd00093">
    <property type="entry name" value="HTH_XRE"/>
    <property type="match status" value="1"/>
</dbReference>
<dbReference type="PATRIC" id="fig|1629550.3.peg.2093"/>
<evidence type="ECO:0000256" key="2">
    <source>
        <dbReference type="SAM" id="Phobius"/>
    </source>
</evidence>
<evidence type="ECO:0000256" key="1">
    <source>
        <dbReference type="ARBA" id="ARBA00023125"/>
    </source>
</evidence>
<sequence length="176" mass="20355">MKISTIIKQRRLDLNLTQEQVAEQIFVSTKSISNWENDKNFPDIESLVRLAKLYDLSLDSLLLEGSDIVKEIKKKEKVYELQKISLIGPQLTNVFLMLMLFLPNIFKEFYMSDYMYGLLVLVIASNAITGFYFINKLDKYNFRENGNKTLISIQIVGSILFFVFLGFTTVTSILLK</sequence>
<dbReference type="PANTHER" id="PTHR46558">
    <property type="entry name" value="TRACRIPTIONAL REGULATORY PROTEIN-RELATED-RELATED"/>
    <property type="match status" value="1"/>
</dbReference>
<dbReference type="InterPro" id="IPR010982">
    <property type="entry name" value="Lambda_DNA-bd_dom_sf"/>
</dbReference>
<dbReference type="RefSeq" id="WP_046823666.1">
    <property type="nucleotide sequence ID" value="NZ_LBBT01000256.1"/>
</dbReference>
<dbReference type="SMART" id="SM00530">
    <property type="entry name" value="HTH_XRE"/>
    <property type="match status" value="1"/>
</dbReference>
<evidence type="ECO:0000259" key="3">
    <source>
        <dbReference type="PROSITE" id="PS50943"/>
    </source>
</evidence>
<dbReference type="SUPFAM" id="SSF47413">
    <property type="entry name" value="lambda repressor-like DNA-binding domains"/>
    <property type="match status" value="1"/>
</dbReference>
<keyword evidence="2" id="KW-0812">Transmembrane</keyword>
<keyword evidence="2" id="KW-0472">Membrane</keyword>
<dbReference type="GO" id="GO:0003677">
    <property type="term" value="F:DNA binding"/>
    <property type="evidence" value="ECO:0007669"/>
    <property type="project" value="UniProtKB-KW"/>
</dbReference>
<dbReference type="InterPro" id="IPR001387">
    <property type="entry name" value="Cro/C1-type_HTH"/>
</dbReference>
<dbReference type="Gene3D" id="1.10.260.40">
    <property type="entry name" value="lambda repressor-like DNA-binding domains"/>
    <property type="match status" value="1"/>
</dbReference>
<accession>A0A0M3DD75</accession>